<accession>A0ABD2LQ72</accession>
<feature type="signal peptide" evidence="1">
    <location>
        <begin position="1"/>
        <end position="21"/>
    </location>
</feature>
<dbReference type="InterPro" id="IPR003386">
    <property type="entry name" value="LACT/PDAT_acylTrfase"/>
</dbReference>
<dbReference type="PANTHER" id="PTHR11440">
    <property type="entry name" value="LECITHIN-CHOLESTEROL ACYLTRANSFERASE-RELATED"/>
    <property type="match status" value="1"/>
</dbReference>
<comment type="caution">
    <text evidence="2">The sequence shown here is derived from an EMBL/GenBank/DDBJ whole genome shotgun (WGS) entry which is preliminary data.</text>
</comment>
<protein>
    <submittedName>
        <fullName evidence="2">Uncharacterized protein</fullName>
    </submittedName>
</protein>
<feature type="chain" id="PRO_5044856188" evidence="1">
    <location>
        <begin position="22"/>
        <end position="155"/>
    </location>
</feature>
<dbReference type="Pfam" id="PF02450">
    <property type="entry name" value="LCAT"/>
    <property type="match status" value="1"/>
</dbReference>
<keyword evidence="1" id="KW-0732">Signal</keyword>
<proteinExistence type="predicted"/>
<evidence type="ECO:0000313" key="3">
    <source>
        <dbReference type="Proteomes" id="UP001620626"/>
    </source>
</evidence>
<gene>
    <name evidence="2" type="ORF">niasHT_007677</name>
</gene>
<evidence type="ECO:0000313" key="2">
    <source>
        <dbReference type="EMBL" id="KAL3117274.1"/>
    </source>
</evidence>
<keyword evidence="3" id="KW-1185">Reference proteome</keyword>
<evidence type="ECO:0000256" key="1">
    <source>
        <dbReference type="SAM" id="SignalP"/>
    </source>
</evidence>
<dbReference type="Proteomes" id="UP001620626">
    <property type="component" value="Unassembled WGS sequence"/>
</dbReference>
<reference evidence="2 3" key="1">
    <citation type="submission" date="2024-10" db="EMBL/GenBank/DDBJ databases">
        <authorList>
            <person name="Kim D."/>
        </authorList>
    </citation>
    <scope>NUCLEOTIDE SEQUENCE [LARGE SCALE GENOMIC DNA]</scope>
    <source>
        <strain evidence="2">BH-2024</strain>
    </source>
</reference>
<organism evidence="2 3">
    <name type="scientific">Heterodera trifolii</name>
    <dbReference type="NCBI Taxonomy" id="157864"/>
    <lineage>
        <taxon>Eukaryota</taxon>
        <taxon>Metazoa</taxon>
        <taxon>Ecdysozoa</taxon>
        <taxon>Nematoda</taxon>
        <taxon>Chromadorea</taxon>
        <taxon>Rhabditida</taxon>
        <taxon>Tylenchina</taxon>
        <taxon>Tylenchomorpha</taxon>
        <taxon>Tylenchoidea</taxon>
        <taxon>Heteroderidae</taxon>
        <taxon>Heteroderinae</taxon>
        <taxon>Heterodera</taxon>
    </lineage>
</organism>
<dbReference type="AlphaFoldDB" id="A0ABD2LQ72"/>
<name>A0ABD2LQ72_9BILA</name>
<sequence>MLFSPSTVLLLLLIVLPFSLSFILIPQNVRQISPALSSRPFRRFGHFSVIAKRNPIVLIPGDGGSRLKANLTGKPSVVHYFCQRQTNDFFPLWLDLQQFGPFVIDCWADNMRLDFNRTSGRAKDLEGVKVRVPGFGHTRTVEWSEGGKDQQNASI</sequence>
<dbReference type="EMBL" id="JBICBT010000334">
    <property type="protein sequence ID" value="KAL3117274.1"/>
    <property type="molecule type" value="Genomic_DNA"/>
</dbReference>